<organism evidence="3 4">
    <name type="scientific">Actinophytocola xinjiangensis</name>
    <dbReference type="NCBI Taxonomy" id="485602"/>
    <lineage>
        <taxon>Bacteria</taxon>
        <taxon>Bacillati</taxon>
        <taxon>Actinomycetota</taxon>
        <taxon>Actinomycetes</taxon>
        <taxon>Pseudonocardiales</taxon>
        <taxon>Pseudonocardiaceae</taxon>
    </lineage>
</organism>
<dbReference type="GO" id="GO:0016620">
    <property type="term" value="F:oxidoreductase activity, acting on the aldehyde or oxo group of donors, NAD or NADP as acceptor"/>
    <property type="evidence" value="ECO:0007669"/>
    <property type="project" value="InterPro"/>
</dbReference>
<gene>
    <name evidence="3" type="ORF">BLA60_36780</name>
</gene>
<reference evidence="3 4" key="1">
    <citation type="submission" date="2016-12" db="EMBL/GenBank/DDBJ databases">
        <title>The draft genome sequence of Actinophytocola xinjiangensis.</title>
        <authorList>
            <person name="Wang W."/>
            <person name="Yuan L."/>
        </authorList>
    </citation>
    <scope>NUCLEOTIDE SEQUENCE [LARGE SCALE GENOMIC DNA]</scope>
    <source>
        <strain evidence="3 4">CGMCC 4.4663</strain>
    </source>
</reference>
<evidence type="ECO:0000256" key="1">
    <source>
        <dbReference type="ARBA" id="ARBA00023002"/>
    </source>
</evidence>
<dbReference type="SUPFAM" id="SSF53720">
    <property type="entry name" value="ALDH-like"/>
    <property type="match status" value="1"/>
</dbReference>
<dbReference type="EMBL" id="MSIF01000030">
    <property type="protein sequence ID" value="OLF05401.1"/>
    <property type="molecule type" value="Genomic_DNA"/>
</dbReference>
<dbReference type="Gene3D" id="3.40.605.10">
    <property type="entry name" value="Aldehyde Dehydrogenase, Chain A, domain 1"/>
    <property type="match status" value="1"/>
</dbReference>
<accession>A0A7Z1AU11</accession>
<evidence type="ECO:0000313" key="4">
    <source>
        <dbReference type="Proteomes" id="UP000185696"/>
    </source>
</evidence>
<dbReference type="PANTHER" id="PTHR43353">
    <property type="entry name" value="SUCCINATE-SEMIALDEHYDE DEHYDROGENASE, MITOCHONDRIAL"/>
    <property type="match status" value="1"/>
</dbReference>
<dbReference type="Pfam" id="PF00171">
    <property type="entry name" value="Aldedh"/>
    <property type="match status" value="1"/>
</dbReference>
<dbReference type="AlphaFoldDB" id="A0A7Z1AU11"/>
<keyword evidence="1" id="KW-0560">Oxidoreductase</keyword>
<dbReference type="Gene3D" id="3.40.309.10">
    <property type="entry name" value="Aldehyde Dehydrogenase, Chain A, domain 2"/>
    <property type="match status" value="1"/>
</dbReference>
<dbReference type="InterPro" id="IPR016163">
    <property type="entry name" value="Ald_DH_C"/>
</dbReference>
<keyword evidence="4" id="KW-1185">Reference proteome</keyword>
<dbReference type="InterPro" id="IPR050740">
    <property type="entry name" value="Aldehyde_DH_Superfamily"/>
</dbReference>
<proteinExistence type="predicted"/>
<feature type="domain" description="Aldehyde dehydrogenase" evidence="2">
    <location>
        <begin position="47"/>
        <end position="484"/>
    </location>
</feature>
<protein>
    <submittedName>
        <fullName evidence="3">Aldehyde dehydrogenase</fullName>
    </submittedName>
</protein>
<dbReference type="Proteomes" id="UP000185696">
    <property type="component" value="Unassembled WGS sequence"/>
</dbReference>
<evidence type="ECO:0000259" key="2">
    <source>
        <dbReference type="Pfam" id="PF00171"/>
    </source>
</evidence>
<dbReference type="PANTHER" id="PTHR43353:SF5">
    <property type="entry name" value="SUCCINATE-SEMIALDEHYDE DEHYDROGENASE, MITOCHONDRIAL"/>
    <property type="match status" value="1"/>
</dbReference>
<dbReference type="InterPro" id="IPR016162">
    <property type="entry name" value="Ald_DH_N"/>
</dbReference>
<evidence type="ECO:0000313" key="3">
    <source>
        <dbReference type="EMBL" id="OLF05401.1"/>
    </source>
</evidence>
<name>A0A7Z1AU11_9PSEU</name>
<comment type="caution">
    <text evidence="3">The sequence shown here is derived from an EMBL/GenBank/DDBJ whole genome shotgun (WGS) entry which is preliminary data.</text>
</comment>
<sequence length="518" mass="55001">MSHVGGRDLDSTRHLYPVNASAVLDDVFTALTRRRRLERGEDLPPTDVLGRCAVADEQTVAAATAAAAAAAPEWAATPLATRMALGGLIRDRLAQRAGDLVDLLVAEGCPRTVARWQLDGLATVFSRQTLDHCAGQLHQEFRHGDRTLILRRVADGVVCVNPPRNAPAASALFGASALLAGNAVVVRAPRSAPLGVLFALRELVLPALAELGAPPGTLNFFCARPGPVLRAWLDSDQVDDIFYTGDVERGLELERECVAAGKKPVLELAGNDCVVVWRDADLDGAVAALTESFHGSGQLCMAPNQVVAHPDIAEALLARLAQAAAAIRPGHPGDEDVLLSPVLGAERFFGYLRDALDRGARLVCGGRRLEVDGEPSDTGPFLEPTVLAVDGLAGCREYPAVARETFFPLLPVIVAEPGPDLLDRVLTHVNTNRYGLRNSLWAGDDAVIDRFVARTANGGLLKVNESHLGWVPYLPTHGGTGLTGGVFGEANYPMLRTSHLQGISRPRAAATDAHRLGS</sequence>
<dbReference type="InterPro" id="IPR015590">
    <property type="entry name" value="Aldehyde_DH_dom"/>
</dbReference>
<dbReference type="InterPro" id="IPR016161">
    <property type="entry name" value="Ald_DH/histidinol_DH"/>
</dbReference>